<comment type="caution">
    <text evidence="1">The sequence shown here is derived from an EMBL/GenBank/DDBJ whole genome shotgun (WGS) entry which is preliminary data.</text>
</comment>
<dbReference type="Proteomes" id="UP000814128">
    <property type="component" value="Unassembled WGS sequence"/>
</dbReference>
<name>A0ACB8QQE2_9AGAM</name>
<proteinExistence type="predicted"/>
<keyword evidence="2" id="KW-1185">Reference proteome</keyword>
<evidence type="ECO:0000313" key="1">
    <source>
        <dbReference type="EMBL" id="KAI0034063.1"/>
    </source>
</evidence>
<protein>
    <submittedName>
        <fullName evidence="1">Uncharacterized protein</fullName>
    </submittedName>
</protein>
<reference evidence="1" key="2">
    <citation type="journal article" date="2022" name="New Phytol.">
        <title>Evolutionary transition to the ectomycorrhizal habit in the genomes of a hyperdiverse lineage of mushroom-forming fungi.</title>
        <authorList>
            <person name="Looney B."/>
            <person name="Miyauchi S."/>
            <person name="Morin E."/>
            <person name="Drula E."/>
            <person name="Courty P.E."/>
            <person name="Kohler A."/>
            <person name="Kuo A."/>
            <person name="LaButti K."/>
            <person name="Pangilinan J."/>
            <person name="Lipzen A."/>
            <person name="Riley R."/>
            <person name="Andreopoulos W."/>
            <person name="He G."/>
            <person name="Johnson J."/>
            <person name="Nolan M."/>
            <person name="Tritt A."/>
            <person name="Barry K.W."/>
            <person name="Grigoriev I.V."/>
            <person name="Nagy L.G."/>
            <person name="Hibbett D."/>
            <person name="Henrissat B."/>
            <person name="Matheny P.B."/>
            <person name="Labbe J."/>
            <person name="Martin F.M."/>
        </authorList>
    </citation>
    <scope>NUCLEOTIDE SEQUENCE</scope>
    <source>
        <strain evidence="1">EC-137</strain>
    </source>
</reference>
<reference evidence="1" key="1">
    <citation type="submission" date="2021-02" db="EMBL/GenBank/DDBJ databases">
        <authorList>
            <consortium name="DOE Joint Genome Institute"/>
            <person name="Ahrendt S."/>
            <person name="Looney B.P."/>
            <person name="Miyauchi S."/>
            <person name="Morin E."/>
            <person name="Drula E."/>
            <person name="Courty P.E."/>
            <person name="Chicoki N."/>
            <person name="Fauchery L."/>
            <person name="Kohler A."/>
            <person name="Kuo A."/>
            <person name="Labutti K."/>
            <person name="Pangilinan J."/>
            <person name="Lipzen A."/>
            <person name="Riley R."/>
            <person name="Andreopoulos W."/>
            <person name="He G."/>
            <person name="Johnson J."/>
            <person name="Barry K.W."/>
            <person name="Grigoriev I.V."/>
            <person name="Nagy L."/>
            <person name="Hibbett D."/>
            <person name="Henrissat B."/>
            <person name="Matheny P.B."/>
            <person name="Labbe J."/>
            <person name="Martin F."/>
        </authorList>
    </citation>
    <scope>NUCLEOTIDE SEQUENCE</scope>
    <source>
        <strain evidence="1">EC-137</strain>
    </source>
</reference>
<gene>
    <name evidence="1" type="ORF">K488DRAFT_46230</name>
</gene>
<evidence type="ECO:0000313" key="2">
    <source>
        <dbReference type="Proteomes" id="UP000814128"/>
    </source>
</evidence>
<accession>A0ACB8QQE2</accession>
<organism evidence="1 2">
    <name type="scientific">Vararia minispora EC-137</name>
    <dbReference type="NCBI Taxonomy" id="1314806"/>
    <lineage>
        <taxon>Eukaryota</taxon>
        <taxon>Fungi</taxon>
        <taxon>Dikarya</taxon>
        <taxon>Basidiomycota</taxon>
        <taxon>Agaricomycotina</taxon>
        <taxon>Agaricomycetes</taxon>
        <taxon>Russulales</taxon>
        <taxon>Lachnocladiaceae</taxon>
        <taxon>Vararia</taxon>
    </lineage>
</organism>
<sequence length="117" mass="13128">MTSIFPLPSPTFPDFSSLVISGPIHASASIHLCLTHLASRSDSQAVFLTPSRTKFLEAIAEFNDDWLNECGGYGAVSSILSRVISLYVRIQYIQIYADRRLRIAIHQRQLISHCFCQ</sequence>
<dbReference type="EMBL" id="MU273506">
    <property type="protein sequence ID" value="KAI0034063.1"/>
    <property type="molecule type" value="Genomic_DNA"/>
</dbReference>